<gene>
    <name evidence="2" type="ORF">BCR41DRAFT_330780</name>
</gene>
<name>A0A1Y2H3C4_9FUNG</name>
<evidence type="ECO:0000313" key="3">
    <source>
        <dbReference type="Proteomes" id="UP000193648"/>
    </source>
</evidence>
<dbReference type="RefSeq" id="XP_021885898.1">
    <property type="nucleotide sequence ID" value="XM_022021768.1"/>
</dbReference>
<feature type="transmembrane region" description="Helical" evidence="1">
    <location>
        <begin position="26"/>
        <end position="43"/>
    </location>
</feature>
<dbReference type="FunCoup" id="A0A1Y2H3C4">
    <property type="interactions" value="104"/>
</dbReference>
<proteinExistence type="predicted"/>
<dbReference type="OrthoDB" id="2124888at2759"/>
<accession>A0A1Y2H3C4</accession>
<comment type="caution">
    <text evidence="2">The sequence shown here is derived from an EMBL/GenBank/DDBJ whole genome shotgun (WGS) entry which is preliminary data.</text>
</comment>
<dbReference type="GO" id="GO:0046521">
    <property type="term" value="P:sphingoid catabolic process"/>
    <property type="evidence" value="ECO:0007669"/>
    <property type="project" value="TreeGrafter"/>
</dbReference>
<dbReference type="InterPro" id="IPR009305">
    <property type="entry name" value="Mpo1-like"/>
</dbReference>
<dbReference type="GO" id="GO:0016020">
    <property type="term" value="C:membrane"/>
    <property type="evidence" value="ECO:0007669"/>
    <property type="project" value="GOC"/>
</dbReference>
<reference evidence="2 3" key="1">
    <citation type="submission" date="2016-07" db="EMBL/GenBank/DDBJ databases">
        <title>Pervasive Adenine N6-methylation of Active Genes in Fungi.</title>
        <authorList>
            <consortium name="DOE Joint Genome Institute"/>
            <person name="Mondo S.J."/>
            <person name="Dannebaum R.O."/>
            <person name="Kuo R.C."/>
            <person name="Labutti K."/>
            <person name="Haridas S."/>
            <person name="Kuo A."/>
            <person name="Salamov A."/>
            <person name="Ahrendt S.R."/>
            <person name="Lipzen A."/>
            <person name="Sullivan W."/>
            <person name="Andreopoulos W.B."/>
            <person name="Clum A."/>
            <person name="Lindquist E."/>
            <person name="Daum C."/>
            <person name="Ramamoorthy G.K."/>
            <person name="Gryganskyi A."/>
            <person name="Culley D."/>
            <person name="Magnuson J.K."/>
            <person name="James T.Y."/>
            <person name="O'Malley M.A."/>
            <person name="Stajich J.E."/>
            <person name="Spatafora J.W."/>
            <person name="Visel A."/>
            <person name="Grigoriev I.V."/>
        </authorList>
    </citation>
    <scope>NUCLEOTIDE SEQUENCE [LARGE SCALE GENOMIC DNA]</scope>
    <source>
        <strain evidence="2 3">NRRL 3116</strain>
    </source>
</reference>
<dbReference type="GeneID" id="33563612"/>
<dbReference type="InParanoid" id="A0A1Y2H3C4"/>
<evidence type="ECO:0000313" key="2">
    <source>
        <dbReference type="EMBL" id="ORZ28213.1"/>
    </source>
</evidence>
<dbReference type="Pfam" id="PF06127">
    <property type="entry name" value="Mpo1-like"/>
    <property type="match status" value="1"/>
</dbReference>
<organism evidence="2 3">
    <name type="scientific">Lobosporangium transversale</name>
    <dbReference type="NCBI Taxonomy" id="64571"/>
    <lineage>
        <taxon>Eukaryota</taxon>
        <taxon>Fungi</taxon>
        <taxon>Fungi incertae sedis</taxon>
        <taxon>Mucoromycota</taxon>
        <taxon>Mortierellomycotina</taxon>
        <taxon>Mortierellomycetes</taxon>
        <taxon>Mortierellales</taxon>
        <taxon>Mortierellaceae</taxon>
        <taxon>Lobosporangium</taxon>
    </lineage>
</organism>
<sequence length="208" mass="23206">MVLSKLFDIKHQLLQYASHHNNPLNVGIHLTCIPLLLWTGLVFGAKSGPLLPAPSAAAVASGAPVAVALSKIYQFCPPNVSFLIMVAYNLYYICLDKVSTLITIPLFLGLARHATYFRMTNPNADRIALTIHILAWIAQFIGHGVFEKRAPKLLDNLVQAFVLAPYFVVYEVLFFLGYRPQLKKELDVMVKADIAKFRARKALAKEKK</sequence>
<feature type="transmembrane region" description="Helical" evidence="1">
    <location>
        <begin position="158"/>
        <end position="178"/>
    </location>
</feature>
<feature type="transmembrane region" description="Helical" evidence="1">
    <location>
        <begin position="127"/>
        <end position="146"/>
    </location>
</feature>
<keyword evidence="1" id="KW-0472">Membrane</keyword>
<evidence type="ECO:0000256" key="1">
    <source>
        <dbReference type="SAM" id="Phobius"/>
    </source>
</evidence>
<dbReference type="PANTHER" id="PTHR28026">
    <property type="entry name" value="DUF962 DOMAIN PROTEIN (AFU_ORTHOLOGUE AFUA_8G05310)"/>
    <property type="match status" value="1"/>
</dbReference>
<dbReference type="GO" id="GO:0005783">
    <property type="term" value="C:endoplasmic reticulum"/>
    <property type="evidence" value="ECO:0007669"/>
    <property type="project" value="TreeGrafter"/>
</dbReference>
<dbReference type="AlphaFoldDB" id="A0A1Y2H3C4"/>
<dbReference type="PANTHER" id="PTHR28026:SF9">
    <property type="entry name" value="2-HYDROXY-PALMITIC ACID DIOXYGENASE MPO1"/>
    <property type="match status" value="1"/>
</dbReference>
<protein>
    <recommendedName>
        <fullName evidence="4">DUF962 domain protein</fullName>
    </recommendedName>
</protein>
<dbReference type="EMBL" id="MCFF01000002">
    <property type="protein sequence ID" value="ORZ28213.1"/>
    <property type="molecule type" value="Genomic_DNA"/>
</dbReference>
<dbReference type="Proteomes" id="UP000193648">
    <property type="component" value="Unassembled WGS sequence"/>
</dbReference>
<evidence type="ECO:0008006" key="4">
    <source>
        <dbReference type="Google" id="ProtNLM"/>
    </source>
</evidence>
<keyword evidence="3" id="KW-1185">Reference proteome</keyword>
<keyword evidence="1" id="KW-1133">Transmembrane helix</keyword>
<feature type="transmembrane region" description="Helical" evidence="1">
    <location>
        <begin position="90"/>
        <end position="111"/>
    </location>
</feature>
<keyword evidence="1" id="KW-0812">Transmembrane</keyword>